<dbReference type="Pfam" id="PF14638">
    <property type="entry name" value="FNIP_C"/>
    <property type="match status" value="1"/>
</dbReference>
<keyword evidence="4" id="KW-0963">Cytoplasm</keyword>
<dbReference type="InterPro" id="IPR028084">
    <property type="entry name" value="FNIP_N_dom"/>
</dbReference>
<dbReference type="GO" id="GO:0042030">
    <property type="term" value="F:ATPase inhibitor activity"/>
    <property type="evidence" value="ECO:0000318"/>
    <property type="project" value="GO_Central"/>
</dbReference>
<dbReference type="GO" id="GO:0005737">
    <property type="term" value="C:cytoplasm"/>
    <property type="evidence" value="ECO:0000318"/>
    <property type="project" value="GO_Central"/>
</dbReference>
<proteinExistence type="inferred from homology"/>
<evidence type="ECO:0000256" key="7">
    <source>
        <dbReference type="SAM" id="MobiDB-lite"/>
    </source>
</evidence>
<dbReference type="GO" id="GO:0051087">
    <property type="term" value="F:protein-folding chaperone binding"/>
    <property type="evidence" value="ECO:0000318"/>
    <property type="project" value="GO_Central"/>
</dbReference>
<evidence type="ECO:0000256" key="3">
    <source>
        <dbReference type="ARBA" id="ARBA00007541"/>
    </source>
</evidence>
<dbReference type="InterPro" id="IPR028086">
    <property type="entry name" value="FNIP_C_dom"/>
</dbReference>
<dbReference type="PhylomeDB" id="A7SHZ0"/>
<dbReference type="PROSITE" id="PS51836">
    <property type="entry name" value="DENN_FNIP12"/>
    <property type="match status" value="1"/>
</dbReference>
<dbReference type="Proteomes" id="UP000001593">
    <property type="component" value="Unassembled WGS sequence"/>
</dbReference>
<dbReference type="OMA" id="WTCELIS"/>
<dbReference type="GO" id="GO:0005765">
    <property type="term" value="C:lysosomal membrane"/>
    <property type="evidence" value="ECO:0007669"/>
    <property type="project" value="UniProtKB-SubCell"/>
</dbReference>
<evidence type="ECO:0000256" key="2">
    <source>
        <dbReference type="ARBA" id="ARBA00004656"/>
    </source>
</evidence>
<sequence>MFAKIFSFSHRKTGKKALENDLETTWLLDSQSAFPLLEPSDIRVLVFRDCDRKGKTLLFDSKVANKQNENSQGSSSAKIPTADTTKKTTPGKSDEGKCPRSKPPHKSRKPSHDSKMLGEMLFGSVAMAYKGSTVKVHLIRYGLQGVNCESTSYKASACSHNAFVASLSPTVRRHKWALRSPRQLLLSKVFALKPRIFIPHCCSEPNMGSYMSNTSLNTDSILDDSSSRIETDSVSLSSQNGSPKDASLLMATSHPMAVPGTPAIPIEPEEDSGFMASIDSNSFAGSMTSLYTPSSSPCGSFQRRLYRSQVTSIDSGFNSRKRDDVGEMSPVRRRQPKIGLGIIFPLSDSEDKSRVLQGYFFSHFPLLESHVHRLRVAVESAAFSKKSFSSLVEEAVENFCKEICGQLVAPRLKEPVWLNMMTFQDHRTELCEKFMDQFNTCLSQCNNRETSFFLASLLTAVLTHHLAWVPTVMPAGAAPSRTYLDKHSSKTLDLLVQSHPYNPLWAQLSDLYGAIGSPLKLSRTIVVGKNSKLVNQVIYILSYFIRCTEVFEHTIHCEEPLQTIADVNIESCCFCKGDITVLHEHNICSSCMEESGIGICAVCRKITLQELDSSKYISGKSTCSLDQILGIPTCVKCGLLQRAFDDHEIIRTNSMNGNSGCLPKWAVAKEFRHFQRDLSYCERSETFRCYCCEKPDREKSSFTCYCPNDNCVHKSLEQDSSHCNDLPNEPIENFTTFIKLLSHDMFCKRVECKCNKEDNRDSLESKDASSGETVASYGRSGSADSGFHQMNSECVTPGRRAASIDQLSVDTLENVEEFGPEELAMLGMASSPESSENPSKCLCSDLKKSNSFGRSLFAGFSETYHPDFVLQGLPSKDFLPSLYGDLRLSLQHSVIDDPVTEAVCIIADTDTWTCELISANKSKRNSSSEAVTVQPIEVSNLIFSMLSSVSGLSDVRMSAEFCLMHLEDRLKEIYLKSKVVSEWLRDRKRPITKPELAKTLGIDDSDMMLLLAVASAHAPQGVACIRH</sequence>
<dbReference type="HOGENOM" id="CLU_003447_0_0_1"/>
<feature type="region of interest" description="Disordered" evidence="7">
    <location>
        <begin position="221"/>
        <end position="243"/>
    </location>
</feature>
<dbReference type="PANTHER" id="PTHR21634:SF9">
    <property type="entry name" value="RE13835P"/>
    <property type="match status" value="1"/>
</dbReference>
<keyword evidence="6" id="KW-0458">Lysosome</keyword>
<feature type="region of interest" description="Disordered" evidence="7">
    <location>
        <begin position="760"/>
        <end position="789"/>
    </location>
</feature>
<gene>
    <name evidence="9" type="ORF">NEMVEDRAFT_v1g245399</name>
</gene>
<comment type="subcellular location">
    <subcellularLocation>
        <location evidence="1">Cytoplasm</location>
    </subcellularLocation>
    <subcellularLocation>
        <location evidence="2">Lysosome membrane</location>
    </subcellularLocation>
</comment>
<keyword evidence="10" id="KW-1185">Reference proteome</keyword>
<evidence type="ECO:0000256" key="4">
    <source>
        <dbReference type="ARBA" id="ARBA00022490"/>
    </source>
</evidence>
<protein>
    <recommendedName>
        <fullName evidence="8">UDENN FNIP1/2-type domain-containing protein</fullName>
    </recommendedName>
</protein>
<accession>A7SHZ0</accession>
<dbReference type="InParanoid" id="A7SHZ0"/>
<dbReference type="PRINTS" id="PR02073">
    <property type="entry name" value="FOLLICULNIP1"/>
</dbReference>
<evidence type="ECO:0000259" key="8">
    <source>
        <dbReference type="PROSITE" id="PS51836"/>
    </source>
</evidence>
<name>A7SHZ0_NEMVE</name>
<keyword evidence="5" id="KW-0472">Membrane</keyword>
<reference evidence="9 10" key="1">
    <citation type="journal article" date="2007" name="Science">
        <title>Sea anemone genome reveals ancestral eumetazoan gene repertoire and genomic organization.</title>
        <authorList>
            <person name="Putnam N.H."/>
            <person name="Srivastava M."/>
            <person name="Hellsten U."/>
            <person name="Dirks B."/>
            <person name="Chapman J."/>
            <person name="Salamov A."/>
            <person name="Terry A."/>
            <person name="Shapiro H."/>
            <person name="Lindquist E."/>
            <person name="Kapitonov V.V."/>
            <person name="Jurka J."/>
            <person name="Genikhovich G."/>
            <person name="Grigoriev I.V."/>
            <person name="Lucas S.M."/>
            <person name="Steele R.E."/>
            <person name="Finnerty J.R."/>
            <person name="Technau U."/>
            <person name="Martindale M.Q."/>
            <person name="Rokhsar D.S."/>
        </authorList>
    </citation>
    <scope>NUCLEOTIDE SEQUENCE [LARGE SCALE GENOMIC DNA]</scope>
    <source>
        <strain evidence="10">CH2 X CH6</strain>
    </source>
</reference>
<feature type="compositionally biased region" description="Basic residues" evidence="7">
    <location>
        <begin position="99"/>
        <end position="109"/>
    </location>
</feature>
<dbReference type="InterPro" id="IPR037545">
    <property type="entry name" value="DENN_FNIP1/2"/>
</dbReference>
<evidence type="ECO:0000256" key="6">
    <source>
        <dbReference type="ARBA" id="ARBA00023228"/>
    </source>
</evidence>
<feature type="compositionally biased region" description="Basic and acidic residues" evidence="7">
    <location>
        <begin position="760"/>
        <end position="769"/>
    </location>
</feature>
<dbReference type="eggNOG" id="KOG3693">
    <property type="taxonomic scope" value="Eukaryota"/>
</dbReference>
<evidence type="ECO:0000313" key="9">
    <source>
        <dbReference type="EMBL" id="EDO36657.1"/>
    </source>
</evidence>
<dbReference type="PANTHER" id="PTHR21634">
    <property type="entry name" value="RE13835P"/>
    <property type="match status" value="1"/>
</dbReference>
<dbReference type="EMBL" id="DS469664">
    <property type="protein sequence ID" value="EDO36657.1"/>
    <property type="molecule type" value="Genomic_DNA"/>
</dbReference>
<evidence type="ECO:0000313" key="10">
    <source>
        <dbReference type="Proteomes" id="UP000001593"/>
    </source>
</evidence>
<dbReference type="AlphaFoldDB" id="A7SHZ0"/>
<organism evidence="9 10">
    <name type="scientific">Nematostella vectensis</name>
    <name type="common">Starlet sea anemone</name>
    <dbReference type="NCBI Taxonomy" id="45351"/>
    <lineage>
        <taxon>Eukaryota</taxon>
        <taxon>Metazoa</taxon>
        <taxon>Cnidaria</taxon>
        <taxon>Anthozoa</taxon>
        <taxon>Hexacorallia</taxon>
        <taxon>Actiniaria</taxon>
        <taxon>Edwardsiidae</taxon>
        <taxon>Nematostella</taxon>
    </lineage>
</organism>
<dbReference type="Pfam" id="PF14637">
    <property type="entry name" value="FNIP_M"/>
    <property type="match status" value="1"/>
</dbReference>
<feature type="compositionally biased region" description="Polar residues" evidence="7">
    <location>
        <begin position="67"/>
        <end position="78"/>
    </location>
</feature>
<dbReference type="InterPro" id="IPR026156">
    <property type="entry name" value="FNIP_fam"/>
</dbReference>
<comment type="similarity">
    <text evidence="3">Belongs to the FNIP family.</text>
</comment>
<evidence type="ECO:0000256" key="5">
    <source>
        <dbReference type="ARBA" id="ARBA00023136"/>
    </source>
</evidence>
<dbReference type="STRING" id="45351.A7SHZ0"/>
<feature type="domain" description="UDENN FNIP1/2-type" evidence="8">
    <location>
        <begin position="37"/>
        <end position="1017"/>
    </location>
</feature>
<evidence type="ECO:0000256" key="1">
    <source>
        <dbReference type="ARBA" id="ARBA00004496"/>
    </source>
</evidence>
<feature type="region of interest" description="Disordered" evidence="7">
    <location>
        <begin position="67"/>
        <end position="114"/>
    </location>
</feature>
<dbReference type="InterPro" id="IPR028085">
    <property type="entry name" value="FNIP_mid_dom"/>
</dbReference>
<dbReference type="FunCoup" id="A7SHZ0">
    <property type="interactions" value="687"/>
</dbReference>
<dbReference type="Pfam" id="PF14636">
    <property type="entry name" value="FNIP_N"/>
    <property type="match status" value="1"/>
</dbReference>
<feature type="compositionally biased region" description="Polar residues" evidence="7">
    <location>
        <begin position="232"/>
        <end position="242"/>
    </location>
</feature>